<dbReference type="Gene3D" id="1.10.510.10">
    <property type="entry name" value="Transferase(Phosphotransferase) domain 1"/>
    <property type="match status" value="1"/>
</dbReference>
<keyword evidence="4" id="KW-0067">ATP-binding</keyword>
<keyword evidence="6" id="KW-0812">Transmembrane</keyword>
<feature type="compositionally biased region" description="Low complexity" evidence="5">
    <location>
        <begin position="421"/>
        <end position="477"/>
    </location>
</feature>
<dbReference type="PROSITE" id="PS50011">
    <property type="entry name" value="PROTEIN_KINASE_DOM"/>
    <property type="match status" value="1"/>
</dbReference>
<evidence type="ECO:0000256" key="4">
    <source>
        <dbReference type="ARBA" id="ARBA00022840"/>
    </source>
</evidence>
<evidence type="ECO:0000256" key="3">
    <source>
        <dbReference type="ARBA" id="ARBA00022777"/>
    </source>
</evidence>
<evidence type="ECO:0000313" key="8">
    <source>
        <dbReference type="EMBL" id="QSQ28290.1"/>
    </source>
</evidence>
<proteinExistence type="predicted"/>
<keyword evidence="1" id="KW-0808">Transferase</keyword>
<dbReference type="EMBL" id="CP071090">
    <property type="protein sequence ID" value="QSQ28290.1"/>
    <property type="molecule type" value="Genomic_DNA"/>
</dbReference>
<keyword evidence="2" id="KW-0547">Nucleotide-binding</keyword>
<evidence type="ECO:0000259" key="7">
    <source>
        <dbReference type="PROSITE" id="PS50011"/>
    </source>
</evidence>
<dbReference type="Proteomes" id="UP000662747">
    <property type="component" value="Chromosome"/>
</dbReference>
<keyword evidence="3 8" id="KW-0418">Kinase</keyword>
<sequence length="644" mass="67583">MNERYRLVRLLASGGMAELYLGVARTEGFERVVAIKRVLPHLAQEADIARMFVTEARLAMLLQHQNIATVYDVGQGPDGLFLVMELVDGWDLGVLLRTAARQGVRFPPHLAAFIVLQTQAGLAHAYRKLHEGRPVMAAHRDVSPSNLLVSREGEVKVTDFGIAKMEGGSFTEPGVFRGKEAYSAPEVLQGSPANALSDQFSLGIVFHELLVGRHPFHDVKEPMAVAYAILSREVPPLPPDVPAPLAEAVLRMLSRAPEQRFPTPEALSETLARWLARSGEPATSQALADFTRQLTLPPTLREQAEADVGGAKAAAVTRPSNPGPFSLSLSPVMEAEEEEALPGGPALSVSGRLIHRCARCGSPLSSPHAPCDRCAEELSPPSPAFAPVAPEAVVDASEEASTAAAYGSVPARTAAYGTPGHAAAPGVSGAASVRGGPGPESGSRPGVHAGAAASARGAMAPGGAAPGASTASGRSRPGTPPPPQSAPAVPSAEEFIPQRSVLQTPAESLELAERAPRPESDWQEMEDLPRPRRRWGRAVAVLGVLVVLLAGGLWAMSSGAMTVTGLLAKLGVPMPSPTLSIISSPPGATVLIDGREAGTTPLAVDNLYAAERPITLQLKLKGHRTWTGTFRGGEPVEFKVALER</sequence>
<gene>
    <name evidence="8" type="ORF">JY651_28270</name>
</gene>
<protein>
    <submittedName>
        <fullName evidence="8">Protein kinase</fullName>
    </submittedName>
</protein>
<evidence type="ECO:0000256" key="1">
    <source>
        <dbReference type="ARBA" id="ARBA00022679"/>
    </source>
</evidence>
<dbReference type="Gene3D" id="3.30.200.20">
    <property type="entry name" value="Phosphorylase Kinase, domain 1"/>
    <property type="match status" value="1"/>
</dbReference>
<dbReference type="Pfam" id="PF08308">
    <property type="entry name" value="PEGA"/>
    <property type="match status" value="1"/>
</dbReference>
<keyword evidence="6" id="KW-1133">Transmembrane helix</keyword>
<dbReference type="GO" id="GO:0016301">
    <property type="term" value="F:kinase activity"/>
    <property type="evidence" value="ECO:0007669"/>
    <property type="project" value="UniProtKB-KW"/>
</dbReference>
<organism evidence="8 9">
    <name type="scientific">Pyxidicoccus parkwayensis</name>
    <dbReference type="NCBI Taxonomy" id="2813578"/>
    <lineage>
        <taxon>Bacteria</taxon>
        <taxon>Pseudomonadati</taxon>
        <taxon>Myxococcota</taxon>
        <taxon>Myxococcia</taxon>
        <taxon>Myxococcales</taxon>
        <taxon>Cystobacterineae</taxon>
        <taxon>Myxococcaceae</taxon>
        <taxon>Pyxidicoccus</taxon>
    </lineage>
</organism>
<feature type="region of interest" description="Disordered" evidence="5">
    <location>
        <begin position="506"/>
        <end position="529"/>
    </location>
</feature>
<name>A0ABX7PD62_9BACT</name>
<dbReference type="InterPro" id="IPR000719">
    <property type="entry name" value="Prot_kinase_dom"/>
</dbReference>
<evidence type="ECO:0000256" key="6">
    <source>
        <dbReference type="SAM" id="Phobius"/>
    </source>
</evidence>
<dbReference type="InterPro" id="IPR011009">
    <property type="entry name" value="Kinase-like_dom_sf"/>
</dbReference>
<dbReference type="InterPro" id="IPR013229">
    <property type="entry name" value="PEGA"/>
</dbReference>
<reference evidence="8 9" key="1">
    <citation type="submission" date="2021-02" db="EMBL/GenBank/DDBJ databases">
        <title>De Novo genome assembly of isolated myxobacteria.</title>
        <authorList>
            <person name="Stevens D.C."/>
        </authorList>
    </citation>
    <scope>NUCLEOTIDE SEQUENCE [LARGE SCALE GENOMIC DNA]</scope>
    <source>
        <strain evidence="9">SCPEA02</strain>
    </source>
</reference>
<feature type="compositionally biased region" description="Basic and acidic residues" evidence="5">
    <location>
        <begin position="511"/>
        <end position="520"/>
    </location>
</feature>
<accession>A0ABX7PD62</accession>
<feature type="domain" description="Protein kinase" evidence="7">
    <location>
        <begin position="5"/>
        <end position="275"/>
    </location>
</feature>
<dbReference type="Pfam" id="PF00069">
    <property type="entry name" value="Pkinase"/>
    <property type="match status" value="1"/>
</dbReference>
<evidence type="ECO:0000313" key="9">
    <source>
        <dbReference type="Proteomes" id="UP000662747"/>
    </source>
</evidence>
<dbReference type="SUPFAM" id="SSF56112">
    <property type="entry name" value="Protein kinase-like (PK-like)"/>
    <property type="match status" value="1"/>
</dbReference>
<evidence type="ECO:0000256" key="5">
    <source>
        <dbReference type="SAM" id="MobiDB-lite"/>
    </source>
</evidence>
<keyword evidence="9" id="KW-1185">Reference proteome</keyword>
<dbReference type="PANTHER" id="PTHR43289:SF6">
    <property type="entry name" value="SERINE_THREONINE-PROTEIN KINASE NEKL-3"/>
    <property type="match status" value="1"/>
</dbReference>
<feature type="transmembrane region" description="Helical" evidence="6">
    <location>
        <begin position="535"/>
        <end position="556"/>
    </location>
</feature>
<dbReference type="CDD" id="cd14014">
    <property type="entry name" value="STKc_PknB_like"/>
    <property type="match status" value="1"/>
</dbReference>
<dbReference type="PANTHER" id="PTHR43289">
    <property type="entry name" value="MITOGEN-ACTIVATED PROTEIN KINASE KINASE KINASE 20-RELATED"/>
    <property type="match status" value="1"/>
</dbReference>
<feature type="region of interest" description="Disordered" evidence="5">
    <location>
        <begin position="421"/>
        <end position="492"/>
    </location>
</feature>
<keyword evidence="6" id="KW-0472">Membrane</keyword>
<evidence type="ECO:0000256" key="2">
    <source>
        <dbReference type="ARBA" id="ARBA00022741"/>
    </source>
</evidence>